<dbReference type="Proteomes" id="UP000579153">
    <property type="component" value="Unassembled WGS sequence"/>
</dbReference>
<dbReference type="RefSeq" id="WP_185072242.1">
    <property type="nucleotide sequence ID" value="NZ_JACHMB010000001.1"/>
</dbReference>
<protein>
    <submittedName>
        <fullName evidence="1">Putative amidohydrolase YtcJ</fullName>
    </submittedName>
</protein>
<gene>
    <name evidence="1" type="ORF">HD596_005607</name>
</gene>
<name>A0A7W9G831_9ACTN</name>
<dbReference type="EMBL" id="JACHMB010000001">
    <property type="protein sequence ID" value="MBB5778851.1"/>
    <property type="molecule type" value="Genomic_DNA"/>
</dbReference>
<keyword evidence="1" id="KW-0378">Hydrolase</keyword>
<evidence type="ECO:0000313" key="2">
    <source>
        <dbReference type="Proteomes" id="UP000579153"/>
    </source>
</evidence>
<proteinExistence type="predicted"/>
<dbReference type="InterPro" id="IPR032466">
    <property type="entry name" value="Metal_Hydrolase"/>
</dbReference>
<dbReference type="PANTHER" id="PTHR43135:SF3">
    <property type="entry name" value="ALPHA-D-RIBOSE 1-METHYLPHOSPHONATE 5-TRIPHOSPHATE DIPHOSPHATASE"/>
    <property type="match status" value="1"/>
</dbReference>
<keyword evidence="2" id="KW-1185">Reference proteome</keyword>
<dbReference type="GO" id="GO:0016810">
    <property type="term" value="F:hydrolase activity, acting on carbon-nitrogen (but not peptide) bonds"/>
    <property type="evidence" value="ECO:0007669"/>
    <property type="project" value="InterPro"/>
</dbReference>
<dbReference type="Gene3D" id="2.30.40.10">
    <property type="entry name" value="Urease, subunit C, domain 1"/>
    <property type="match status" value="1"/>
</dbReference>
<accession>A0A7W9G831</accession>
<evidence type="ECO:0000313" key="1">
    <source>
        <dbReference type="EMBL" id="MBB5778851.1"/>
    </source>
</evidence>
<dbReference type="SUPFAM" id="SSF51338">
    <property type="entry name" value="Composite domain of metallo-dependent hydrolases"/>
    <property type="match status" value="1"/>
</dbReference>
<organism evidence="1 2">
    <name type="scientific">Nonomuraea jabiensis</name>
    <dbReference type="NCBI Taxonomy" id="882448"/>
    <lineage>
        <taxon>Bacteria</taxon>
        <taxon>Bacillati</taxon>
        <taxon>Actinomycetota</taxon>
        <taxon>Actinomycetes</taxon>
        <taxon>Streptosporangiales</taxon>
        <taxon>Streptosporangiaceae</taxon>
        <taxon>Nonomuraea</taxon>
    </lineage>
</organism>
<reference evidence="1 2" key="1">
    <citation type="submission" date="2020-08" db="EMBL/GenBank/DDBJ databases">
        <title>Sequencing the genomes of 1000 actinobacteria strains.</title>
        <authorList>
            <person name="Klenk H.-P."/>
        </authorList>
    </citation>
    <scope>NUCLEOTIDE SEQUENCE [LARGE SCALE GENOMIC DNA]</scope>
    <source>
        <strain evidence="1 2">DSM 45507</strain>
    </source>
</reference>
<dbReference type="SUPFAM" id="SSF51556">
    <property type="entry name" value="Metallo-dependent hydrolases"/>
    <property type="match status" value="1"/>
</dbReference>
<comment type="caution">
    <text evidence="1">The sequence shown here is derived from an EMBL/GenBank/DDBJ whole genome shotgun (WGS) entry which is preliminary data.</text>
</comment>
<sequence length="114" mass="11579">MPVGSSRLRGVRVFDGERTVPAADVVIDGDRIGTAAGAVDAVIDGAGKTLLPGLIDAHTHAFEGDLAEALTFRTLDTVADPGEAKAFVEARLAEGVDYLKIAIDDGGSSSGAEA</sequence>
<dbReference type="InterPro" id="IPR011059">
    <property type="entry name" value="Metal-dep_hydrolase_composite"/>
</dbReference>
<dbReference type="PANTHER" id="PTHR43135">
    <property type="entry name" value="ALPHA-D-RIBOSE 1-METHYLPHOSPHONATE 5-TRIPHOSPHATE DIPHOSPHATASE"/>
    <property type="match status" value="1"/>
</dbReference>
<dbReference type="AlphaFoldDB" id="A0A7W9G831"/>
<dbReference type="InterPro" id="IPR051781">
    <property type="entry name" value="Metallo-dep_Hydrolase"/>
</dbReference>
<dbReference type="Gene3D" id="3.20.20.140">
    <property type="entry name" value="Metal-dependent hydrolases"/>
    <property type="match status" value="1"/>
</dbReference>